<evidence type="ECO:0000256" key="2">
    <source>
        <dbReference type="ARBA" id="ARBA00004882"/>
    </source>
</evidence>
<evidence type="ECO:0000256" key="9">
    <source>
        <dbReference type="PIRNR" id="PIRNR006769"/>
    </source>
</evidence>
<keyword evidence="8" id="KW-0511">Multifunctional enzyme</keyword>
<dbReference type="EC" id="3.5.4.26" evidence="9"/>
<dbReference type="InterPro" id="IPR002125">
    <property type="entry name" value="CMP_dCMP_dom"/>
</dbReference>
<evidence type="ECO:0000256" key="6">
    <source>
        <dbReference type="ARBA" id="ARBA00022857"/>
    </source>
</evidence>
<proteinExistence type="inferred from homology"/>
<evidence type="ECO:0000259" key="10">
    <source>
        <dbReference type="PROSITE" id="PS51747"/>
    </source>
</evidence>
<dbReference type="RefSeq" id="WP_219203082.1">
    <property type="nucleotide sequence ID" value="NZ_JAHWQX010000004.1"/>
</dbReference>
<comment type="similarity">
    <text evidence="3 9">In the N-terminal section; belongs to the cytidine and deoxycytidylate deaminase family.</text>
</comment>
<comment type="pathway">
    <text evidence="9">Cofactor biosynthesis; riboflavin biosynthesis; 5-amino-6-(D-ribitylamino)uracil from GTP: step 3/4.</text>
</comment>
<dbReference type="PIRSF" id="PIRSF006769">
    <property type="entry name" value="RibD"/>
    <property type="match status" value="1"/>
</dbReference>
<dbReference type="EMBL" id="JAHWQX010000004">
    <property type="protein sequence ID" value="MBW3098768.1"/>
    <property type="molecule type" value="Genomic_DNA"/>
</dbReference>
<comment type="cofactor">
    <cofactor evidence="9">
        <name>Zn(2+)</name>
        <dbReference type="ChEBI" id="CHEBI:29105"/>
    </cofactor>
    <text evidence="9">Binds 1 zinc ion.</text>
</comment>
<evidence type="ECO:0000256" key="1">
    <source>
        <dbReference type="ARBA" id="ARBA00002151"/>
    </source>
</evidence>
<keyword evidence="12" id="KW-1185">Reference proteome</keyword>
<comment type="similarity">
    <text evidence="4 9">In the C-terminal section; belongs to the HTP reductase family.</text>
</comment>
<dbReference type="EC" id="1.1.1.193" evidence="9"/>
<dbReference type="Proteomes" id="UP001430804">
    <property type="component" value="Unassembled WGS sequence"/>
</dbReference>
<keyword evidence="9 11" id="KW-0378">Hydrolase</keyword>
<keyword evidence="5 9" id="KW-0686">Riboflavin biosynthesis</keyword>
<dbReference type="GO" id="GO:0008835">
    <property type="term" value="F:diaminohydroxyphosphoribosylaminopyrimidine deaminase activity"/>
    <property type="evidence" value="ECO:0007669"/>
    <property type="project" value="UniProtKB-EC"/>
</dbReference>
<evidence type="ECO:0000313" key="12">
    <source>
        <dbReference type="Proteomes" id="UP001430804"/>
    </source>
</evidence>
<evidence type="ECO:0000256" key="3">
    <source>
        <dbReference type="ARBA" id="ARBA00005259"/>
    </source>
</evidence>
<dbReference type="PANTHER" id="PTHR38011">
    <property type="entry name" value="DIHYDROFOLATE REDUCTASE FAMILY PROTEIN (AFU_ORTHOLOGUE AFUA_8G06820)"/>
    <property type="match status" value="1"/>
</dbReference>
<keyword evidence="7 9" id="KW-0560">Oxidoreductase</keyword>
<keyword evidence="9" id="KW-0479">Metal-binding</keyword>
<dbReference type="PROSITE" id="PS51747">
    <property type="entry name" value="CYT_DCMP_DEAMINASES_2"/>
    <property type="match status" value="1"/>
</dbReference>
<accession>A0ABS6WS22</accession>
<dbReference type="InterPro" id="IPR016192">
    <property type="entry name" value="APOBEC/CMP_deaminase_Zn-bd"/>
</dbReference>
<comment type="pathway">
    <text evidence="2 9">Cofactor biosynthesis; riboflavin biosynthesis; 5-amino-6-(D-ribitylamino)uracil from GTP: step 2/4.</text>
</comment>
<dbReference type="PANTHER" id="PTHR38011:SF7">
    <property type="entry name" value="2,5-DIAMINO-6-RIBOSYLAMINO-4(3H)-PYRIMIDINONE 5'-PHOSPHATE REDUCTASE"/>
    <property type="match status" value="1"/>
</dbReference>
<dbReference type="GO" id="GO:0008703">
    <property type="term" value="F:5-amino-6-(5-phosphoribosylamino)uracil reductase activity"/>
    <property type="evidence" value="ECO:0007669"/>
    <property type="project" value="UniProtKB-EC"/>
</dbReference>
<dbReference type="InterPro" id="IPR004794">
    <property type="entry name" value="Eubact_RibD"/>
</dbReference>
<dbReference type="CDD" id="cd01284">
    <property type="entry name" value="Riboflavin_deaminase-reductase"/>
    <property type="match status" value="1"/>
</dbReference>
<keyword evidence="9" id="KW-0862">Zinc</keyword>
<reference evidence="11" key="1">
    <citation type="submission" date="2021-07" db="EMBL/GenBank/DDBJ databases">
        <title>Pseudohoeflea marina sp. nov. a polyhydroxyalcanoate-producing bacterium.</title>
        <authorList>
            <person name="Zheng W."/>
            <person name="Yu S."/>
            <person name="Huang Y."/>
        </authorList>
    </citation>
    <scope>NUCLEOTIDE SEQUENCE</scope>
    <source>
        <strain evidence="11">DP4N28-3</strain>
    </source>
</reference>
<comment type="catalytic activity">
    <reaction evidence="9">
        <text>5-amino-6-(5-phospho-D-ribitylamino)uracil + NADP(+) = 5-amino-6-(5-phospho-D-ribosylamino)uracil + NADPH + H(+)</text>
        <dbReference type="Rhea" id="RHEA:17845"/>
        <dbReference type="ChEBI" id="CHEBI:15378"/>
        <dbReference type="ChEBI" id="CHEBI:57783"/>
        <dbReference type="ChEBI" id="CHEBI:58349"/>
        <dbReference type="ChEBI" id="CHEBI:58421"/>
        <dbReference type="ChEBI" id="CHEBI:58453"/>
        <dbReference type="EC" id="1.1.1.193"/>
    </reaction>
</comment>
<dbReference type="PROSITE" id="PS00903">
    <property type="entry name" value="CYT_DCMP_DEAMINASES_1"/>
    <property type="match status" value="1"/>
</dbReference>
<evidence type="ECO:0000256" key="4">
    <source>
        <dbReference type="ARBA" id="ARBA00007417"/>
    </source>
</evidence>
<evidence type="ECO:0000256" key="5">
    <source>
        <dbReference type="ARBA" id="ARBA00022619"/>
    </source>
</evidence>
<gene>
    <name evidence="11" type="primary">ribD</name>
    <name evidence="11" type="ORF">KY465_15895</name>
</gene>
<feature type="domain" description="CMP/dCMP-type deaminase" evidence="10">
    <location>
        <begin position="9"/>
        <end position="135"/>
    </location>
</feature>
<dbReference type="NCBIfam" id="TIGR00326">
    <property type="entry name" value="eubact_ribD"/>
    <property type="match status" value="1"/>
</dbReference>
<dbReference type="Pfam" id="PF01872">
    <property type="entry name" value="RibD_C"/>
    <property type="match status" value="1"/>
</dbReference>
<dbReference type="InterPro" id="IPR050765">
    <property type="entry name" value="Riboflavin_Biosynth_HTPR"/>
</dbReference>
<organism evidence="11 12">
    <name type="scientific">Pseudohoeflea coraliihabitans</name>
    <dbReference type="NCBI Taxonomy" id="2860393"/>
    <lineage>
        <taxon>Bacteria</taxon>
        <taxon>Pseudomonadati</taxon>
        <taxon>Pseudomonadota</taxon>
        <taxon>Alphaproteobacteria</taxon>
        <taxon>Hyphomicrobiales</taxon>
        <taxon>Rhizobiaceae</taxon>
        <taxon>Pseudohoeflea</taxon>
    </lineage>
</organism>
<evidence type="ECO:0000256" key="7">
    <source>
        <dbReference type="ARBA" id="ARBA00023002"/>
    </source>
</evidence>
<evidence type="ECO:0000313" key="11">
    <source>
        <dbReference type="EMBL" id="MBW3098768.1"/>
    </source>
</evidence>
<protein>
    <recommendedName>
        <fullName evidence="9">Riboflavin biosynthesis protein RibD</fullName>
    </recommendedName>
    <domain>
        <recommendedName>
            <fullName evidence="9">Diaminohydroxyphosphoribosylaminopyrimidine deaminase</fullName>
            <shortName evidence="9">DRAP deaminase</shortName>
            <ecNumber evidence="9">3.5.4.26</ecNumber>
        </recommendedName>
        <alternativeName>
            <fullName evidence="9">Riboflavin-specific deaminase</fullName>
        </alternativeName>
    </domain>
    <domain>
        <recommendedName>
            <fullName evidence="9">5-amino-6-(5-phosphoribosylamino)uracil reductase</fullName>
            <ecNumber evidence="9">1.1.1.193</ecNumber>
        </recommendedName>
        <alternativeName>
            <fullName evidence="9">HTP reductase</fullName>
        </alternativeName>
    </domain>
</protein>
<keyword evidence="6 9" id="KW-0521">NADP</keyword>
<name>A0ABS6WS22_9HYPH</name>
<dbReference type="Pfam" id="PF00383">
    <property type="entry name" value="dCMP_cyt_deam_1"/>
    <property type="match status" value="1"/>
</dbReference>
<comment type="catalytic activity">
    <reaction evidence="9">
        <text>2,5-diamino-6-hydroxy-4-(5-phosphoribosylamino)-pyrimidine + H2O + H(+) = 5-amino-6-(5-phospho-D-ribosylamino)uracil + NH4(+)</text>
        <dbReference type="Rhea" id="RHEA:21868"/>
        <dbReference type="ChEBI" id="CHEBI:15377"/>
        <dbReference type="ChEBI" id="CHEBI:15378"/>
        <dbReference type="ChEBI" id="CHEBI:28938"/>
        <dbReference type="ChEBI" id="CHEBI:58453"/>
        <dbReference type="ChEBI" id="CHEBI:58614"/>
        <dbReference type="EC" id="3.5.4.26"/>
    </reaction>
</comment>
<dbReference type="InterPro" id="IPR002734">
    <property type="entry name" value="RibDG_C"/>
</dbReference>
<comment type="function">
    <text evidence="1 9">Converts 2,5-diamino-6-(ribosylamino)-4(3h)-pyrimidinone 5'-phosphate into 5-amino-6-(ribosylamino)-2,4(1h,3h)-pyrimidinedione 5'-phosphate.</text>
</comment>
<sequence length="376" mass="39536">MTGRPPSSDLDRRYMAAAIRLARLNEGRTGANPSVATLLVRDFGQGPVIIGSGVTALGGRPHAEPQALAEAGERARGATAYVTLEPCAHHGRTAPCADALVSAGVARVVGAAGDPDPRVCGRGYEILRRAGIEVEEGVLADNAARDLAGYLTRRTKNRLHVTLKLALSADGLMGLRGTGQVALTGEIANRQVHLMRAASDIILIGSGTALADDPALTCRLPGLEDRSPIRLVLDDALRLDPASQLAASARRTPLWIASSAPPDADKRPSLAALGAEFIAAEPLEGKLALPELLEDLAARGLSTLFVEGGAAVARSFLDEDLVDRLVLMTAPQKLADIAAGEGIVAPLTRESVPARFKPLRTAWYGPDRMDSFERQN</sequence>
<evidence type="ECO:0000256" key="8">
    <source>
        <dbReference type="ARBA" id="ARBA00023268"/>
    </source>
</evidence>
<comment type="caution">
    <text evidence="11">The sequence shown here is derived from an EMBL/GenBank/DDBJ whole genome shotgun (WGS) entry which is preliminary data.</text>
</comment>